<keyword evidence="3" id="KW-1185">Reference proteome</keyword>
<evidence type="ECO:0000313" key="2">
    <source>
        <dbReference type="EMBL" id="VFT95481.1"/>
    </source>
</evidence>
<name>A0A485LBH0_9STRA</name>
<proteinExistence type="predicted"/>
<reference evidence="2 3" key="1">
    <citation type="submission" date="2019-03" db="EMBL/GenBank/DDBJ databases">
        <authorList>
            <person name="Gaulin E."/>
            <person name="Dumas B."/>
        </authorList>
    </citation>
    <scope>NUCLEOTIDE SEQUENCE [LARGE SCALE GENOMIC DNA]</scope>
    <source>
        <strain evidence="2">CBS 568.67</strain>
    </source>
</reference>
<sequence length="142" mass="15968">MAEGPFSTEESGDRPIFFLKLWVKGEGTRVDDDDVRMTAMDDADRVRPGNRFPEKDVVEWPRLNPGHAAIELSLVSDPPVLGWPLVTRELRRPALCFMELPTMDVIIQFDKPNAVLLATCAKNMTRCSSAEIVCVSLTPPRW</sequence>
<gene>
    <name evidence="2" type="primary">Aste57867_18747</name>
    <name evidence="1" type="ORF">As57867_018683</name>
    <name evidence="2" type="ORF">ASTE57867_18747</name>
</gene>
<protein>
    <submittedName>
        <fullName evidence="2">Aste57867_18747 protein</fullName>
    </submittedName>
</protein>
<dbReference type="EMBL" id="CAADRA010006430">
    <property type="protein sequence ID" value="VFT95481.1"/>
    <property type="molecule type" value="Genomic_DNA"/>
</dbReference>
<evidence type="ECO:0000313" key="1">
    <source>
        <dbReference type="EMBL" id="KAF0689835.1"/>
    </source>
</evidence>
<dbReference type="Proteomes" id="UP000332933">
    <property type="component" value="Unassembled WGS sequence"/>
</dbReference>
<dbReference type="AlphaFoldDB" id="A0A485LBH0"/>
<dbReference type="EMBL" id="VJMH01006409">
    <property type="protein sequence ID" value="KAF0689835.1"/>
    <property type="molecule type" value="Genomic_DNA"/>
</dbReference>
<accession>A0A485LBH0</accession>
<organism evidence="2 3">
    <name type="scientific">Aphanomyces stellatus</name>
    <dbReference type="NCBI Taxonomy" id="120398"/>
    <lineage>
        <taxon>Eukaryota</taxon>
        <taxon>Sar</taxon>
        <taxon>Stramenopiles</taxon>
        <taxon>Oomycota</taxon>
        <taxon>Saprolegniomycetes</taxon>
        <taxon>Saprolegniales</taxon>
        <taxon>Verrucalvaceae</taxon>
        <taxon>Aphanomyces</taxon>
    </lineage>
</organism>
<evidence type="ECO:0000313" key="3">
    <source>
        <dbReference type="Proteomes" id="UP000332933"/>
    </source>
</evidence>
<reference evidence="1" key="2">
    <citation type="submission" date="2019-06" db="EMBL/GenBank/DDBJ databases">
        <title>Genomics analysis of Aphanomyces spp. identifies a new class of oomycete effector associated with host adaptation.</title>
        <authorList>
            <person name="Gaulin E."/>
        </authorList>
    </citation>
    <scope>NUCLEOTIDE SEQUENCE</scope>
    <source>
        <strain evidence="1">CBS 578.67</strain>
    </source>
</reference>